<dbReference type="Proteomes" id="UP000054770">
    <property type="component" value="Unassembled WGS sequence"/>
</dbReference>
<protein>
    <submittedName>
        <fullName evidence="2">Uncharacterized protein</fullName>
    </submittedName>
</protein>
<gene>
    <name evidence="2" type="ORF">AWB68_02384</name>
</gene>
<dbReference type="OrthoDB" id="9006081at2"/>
<comment type="caution">
    <text evidence="2">The sequence shown here is derived from an EMBL/GenBank/DDBJ whole genome shotgun (WGS) entry which is preliminary data.</text>
</comment>
<dbReference type="AlphaFoldDB" id="A0A158HWR5"/>
<reference evidence="2" key="1">
    <citation type="submission" date="2016-01" db="EMBL/GenBank/DDBJ databases">
        <authorList>
            <person name="Peeters C."/>
        </authorList>
    </citation>
    <scope>NUCLEOTIDE SEQUENCE [LARGE SCALE GENOMIC DNA]</scope>
    <source>
        <strain evidence="2">LMG 22940</strain>
    </source>
</reference>
<evidence type="ECO:0000313" key="2">
    <source>
        <dbReference type="EMBL" id="SAL48597.1"/>
    </source>
</evidence>
<dbReference type="RefSeq" id="WP_087644552.1">
    <property type="nucleotide sequence ID" value="NZ_FCON02000020.1"/>
</dbReference>
<evidence type="ECO:0000256" key="1">
    <source>
        <dbReference type="SAM" id="Phobius"/>
    </source>
</evidence>
<keyword evidence="1" id="KW-0812">Transmembrane</keyword>
<sequence length="191" mass="21431">MKLAKVSVEYTCGLTLVDKMSFDVARRAESIPPRLGRLIGVMKDNDCSPTLTMEYEGYFGTSNRGARWQLLRDVDVSEWPAGAAVVNSIAFPTKEQRQQNGRLLHTFSAAYVIGAFGYVNAVTRWDAMTVFNAVSLVVLGVIFWYVGFLHMKESNVAAKIVTLVFGASVVAFFMWTNHNGQKRDCEREWCK</sequence>
<organism evidence="2 3">
    <name type="scientific">Caballeronia choica</name>
    <dbReference type="NCBI Taxonomy" id="326476"/>
    <lineage>
        <taxon>Bacteria</taxon>
        <taxon>Pseudomonadati</taxon>
        <taxon>Pseudomonadota</taxon>
        <taxon>Betaproteobacteria</taxon>
        <taxon>Burkholderiales</taxon>
        <taxon>Burkholderiaceae</taxon>
        <taxon>Caballeronia</taxon>
    </lineage>
</organism>
<name>A0A158HWR5_9BURK</name>
<keyword evidence="1" id="KW-1133">Transmembrane helix</keyword>
<proteinExistence type="predicted"/>
<dbReference type="EMBL" id="FCON02000020">
    <property type="protein sequence ID" value="SAL48597.1"/>
    <property type="molecule type" value="Genomic_DNA"/>
</dbReference>
<keyword evidence="3" id="KW-1185">Reference proteome</keyword>
<keyword evidence="1" id="KW-0472">Membrane</keyword>
<feature type="transmembrane region" description="Helical" evidence="1">
    <location>
        <begin position="103"/>
        <end position="121"/>
    </location>
</feature>
<evidence type="ECO:0000313" key="3">
    <source>
        <dbReference type="Proteomes" id="UP000054770"/>
    </source>
</evidence>
<feature type="transmembrane region" description="Helical" evidence="1">
    <location>
        <begin position="127"/>
        <end position="149"/>
    </location>
</feature>
<accession>A0A158HWR5</accession>
<feature type="transmembrane region" description="Helical" evidence="1">
    <location>
        <begin position="156"/>
        <end position="175"/>
    </location>
</feature>